<keyword evidence="10 13" id="KW-0067">ATP-binding</keyword>
<dbReference type="PROSITE" id="PS00856">
    <property type="entry name" value="GUANYLATE_KINASE_1"/>
    <property type="match status" value="1"/>
</dbReference>
<dbReference type="InterPro" id="IPR008144">
    <property type="entry name" value="Guanylate_kin-like_dom"/>
</dbReference>
<dbReference type="SUPFAM" id="SSF52540">
    <property type="entry name" value="P-loop containing nucleoside triphosphate hydrolases"/>
    <property type="match status" value="1"/>
</dbReference>
<feature type="binding site" evidence="13">
    <location>
        <begin position="18"/>
        <end position="25"/>
    </location>
    <ligand>
        <name>ATP</name>
        <dbReference type="ChEBI" id="CHEBI:30616"/>
    </ligand>
</feature>
<dbReference type="GO" id="GO:0005524">
    <property type="term" value="F:ATP binding"/>
    <property type="evidence" value="ECO:0007669"/>
    <property type="project" value="UniProtKB-UniRule"/>
</dbReference>
<dbReference type="PANTHER" id="PTHR23117">
    <property type="entry name" value="GUANYLATE KINASE-RELATED"/>
    <property type="match status" value="1"/>
</dbReference>
<dbReference type="STRING" id="490188.SAMN04488068_0716"/>
<evidence type="ECO:0000313" key="15">
    <source>
        <dbReference type="EMBL" id="SHG60271.1"/>
    </source>
</evidence>
<evidence type="ECO:0000256" key="4">
    <source>
        <dbReference type="ARBA" id="ARBA00012961"/>
    </source>
</evidence>
<dbReference type="CDD" id="cd00071">
    <property type="entry name" value="GMPK"/>
    <property type="match status" value="1"/>
</dbReference>
<dbReference type="EMBL" id="FQWZ01000002">
    <property type="protein sequence ID" value="SHG60271.1"/>
    <property type="molecule type" value="Genomic_DNA"/>
</dbReference>
<dbReference type="RefSeq" id="WP_175550098.1">
    <property type="nucleotide sequence ID" value="NZ_FQWZ01000002.1"/>
</dbReference>
<dbReference type="FunFam" id="3.40.50.300:FF:000084">
    <property type="entry name" value="Guanylate kinase"/>
    <property type="match status" value="1"/>
</dbReference>
<dbReference type="InterPro" id="IPR027417">
    <property type="entry name" value="P-loop_NTPase"/>
</dbReference>
<protein>
    <recommendedName>
        <fullName evidence="5 13">Guanylate kinase</fullName>
        <ecNumber evidence="4 13">2.7.4.8</ecNumber>
    </recommendedName>
    <alternativeName>
        <fullName evidence="11 13">GMP kinase</fullName>
    </alternativeName>
</protein>
<dbReference type="InterPro" id="IPR017665">
    <property type="entry name" value="Guanylate_kinase"/>
</dbReference>
<feature type="domain" description="Guanylate kinase-like" evidence="14">
    <location>
        <begin position="11"/>
        <end position="193"/>
    </location>
</feature>
<name>A0A1M5L5J9_9GAMM</name>
<dbReference type="GO" id="GO:0004385">
    <property type="term" value="F:GMP kinase activity"/>
    <property type="evidence" value="ECO:0007669"/>
    <property type="project" value="UniProtKB-UniRule"/>
</dbReference>
<dbReference type="GO" id="GO:0005829">
    <property type="term" value="C:cytosol"/>
    <property type="evidence" value="ECO:0007669"/>
    <property type="project" value="TreeGrafter"/>
</dbReference>
<organism evidence="15 16">
    <name type="scientific">Hydrocarboniphaga daqingensis</name>
    <dbReference type="NCBI Taxonomy" id="490188"/>
    <lineage>
        <taxon>Bacteria</taxon>
        <taxon>Pseudomonadati</taxon>
        <taxon>Pseudomonadota</taxon>
        <taxon>Gammaproteobacteria</taxon>
        <taxon>Nevskiales</taxon>
        <taxon>Nevskiaceae</taxon>
        <taxon>Hydrocarboniphaga</taxon>
    </lineage>
</organism>
<evidence type="ECO:0000256" key="2">
    <source>
        <dbReference type="ARBA" id="ARBA00004496"/>
    </source>
</evidence>
<evidence type="ECO:0000256" key="3">
    <source>
        <dbReference type="ARBA" id="ARBA00005790"/>
    </source>
</evidence>
<dbReference type="SMART" id="SM00072">
    <property type="entry name" value="GuKc"/>
    <property type="match status" value="1"/>
</dbReference>
<evidence type="ECO:0000256" key="6">
    <source>
        <dbReference type="ARBA" id="ARBA00022490"/>
    </source>
</evidence>
<dbReference type="Pfam" id="PF00625">
    <property type="entry name" value="Guanylate_kin"/>
    <property type="match status" value="1"/>
</dbReference>
<dbReference type="HAMAP" id="MF_00328">
    <property type="entry name" value="Guanylate_kinase"/>
    <property type="match status" value="1"/>
</dbReference>
<dbReference type="PANTHER" id="PTHR23117:SF13">
    <property type="entry name" value="GUANYLATE KINASE"/>
    <property type="match status" value="1"/>
</dbReference>
<keyword evidence="8 13" id="KW-0547">Nucleotide-binding</keyword>
<evidence type="ECO:0000256" key="12">
    <source>
        <dbReference type="ARBA" id="ARBA00048594"/>
    </source>
</evidence>
<dbReference type="AlphaFoldDB" id="A0A1M5L5J9"/>
<dbReference type="InterPro" id="IPR020590">
    <property type="entry name" value="Guanylate_kinase_CS"/>
</dbReference>
<evidence type="ECO:0000256" key="7">
    <source>
        <dbReference type="ARBA" id="ARBA00022679"/>
    </source>
</evidence>
<gene>
    <name evidence="13" type="primary">gmk</name>
    <name evidence="15" type="ORF">SAMN04488068_0716</name>
</gene>
<dbReference type="NCBIfam" id="TIGR03263">
    <property type="entry name" value="guanyl_kin"/>
    <property type="match status" value="1"/>
</dbReference>
<dbReference type="FunFam" id="3.30.63.10:FF:000005">
    <property type="entry name" value="Guanylate kinase"/>
    <property type="match status" value="1"/>
</dbReference>
<reference evidence="15 16" key="1">
    <citation type="submission" date="2016-11" db="EMBL/GenBank/DDBJ databases">
        <authorList>
            <person name="Jaros S."/>
            <person name="Januszkiewicz K."/>
            <person name="Wedrychowicz H."/>
        </authorList>
    </citation>
    <scope>NUCLEOTIDE SEQUENCE [LARGE SCALE GENOMIC DNA]</scope>
    <source>
        <strain evidence="15 16">CGMCC 1.7049</strain>
    </source>
</reference>
<keyword evidence="7 13" id="KW-0808">Transferase</keyword>
<comment type="function">
    <text evidence="1 13">Essential for recycling GMP and indirectly, cGMP.</text>
</comment>
<evidence type="ECO:0000256" key="8">
    <source>
        <dbReference type="ARBA" id="ARBA00022741"/>
    </source>
</evidence>
<comment type="subcellular location">
    <subcellularLocation>
        <location evidence="2 13">Cytoplasm</location>
    </subcellularLocation>
</comment>
<evidence type="ECO:0000256" key="13">
    <source>
        <dbReference type="HAMAP-Rule" id="MF_00328"/>
    </source>
</evidence>
<keyword evidence="9 13" id="KW-0418">Kinase</keyword>
<comment type="catalytic activity">
    <reaction evidence="12 13">
        <text>GMP + ATP = GDP + ADP</text>
        <dbReference type="Rhea" id="RHEA:20780"/>
        <dbReference type="ChEBI" id="CHEBI:30616"/>
        <dbReference type="ChEBI" id="CHEBI:58115"/>
        <dbReference type="ChEBI" id="CHEBI:58189"/>
        <dbReference type="ChEBI" id="CHEBI:456216"/>
        <dbReference type="EC" id="2.7.4.8"/>
    </reaction>
</comment>
<proteinExistence type="inferred from homology"/>
<evidence type="ECO:0000256" key="9">
    <source>
        <dbReference type="ARBA" id="ARBA00022777"/>
    </source>
</evidence>
<dbReference type="InterPro" id="IPR008145">
    <property type="entry name" value="GK/Ca_channel_bsu"/>
</dbReference>
<evidence type="ECO:0000256" key="1">
    <source>
        <dbReference type="ARBA" id="ARBA00003531"/>
    </source>
</evidence>
<keyword evidence="6 13" id="KW-0963">Cytoplasm</keyword>
<accession>A0A1M5L5J9</accession>
<dbReference type="PROSITE" id="PS50052">
    <property type="entry name" value="GUANYLATE_KINASE_2"/>
    <property type="match status" value="1"/>
</dbReference>
<evidence type="ECO:0000256" key="11">
    <source>
        <dbReference type="ARBA" id="ARBA00030128"/>
    </source>
</evidence>
<evidence type="ECO:0000313" key="16">
    <source>
        <dbReference type="Proteomes" id="UP000199758"/>
    </source>
</evidence>
<sequence length="221" mass="24154">MLVSSPVTTTGGLFILSAPSGGGKTSLSRALIPYLAQHNAPAEISVSYTTRAPRPGEEQGVHYHFVDVPTFRAMADAGEFLEHAEVFGRHYGTGRQRTDALLTAGLDVILDIDWQGARQVRQQHPEVTSIFILPPSAAELERRLRGRGQDSDDVIAARMAAARAEMSHHDEYDFVVINEDFDRAVAELAAVLLARRLRAPRQRATRAALIADLLASPRHIG</sequence>
<comment type="similarity">
    <text evidence="3 13">Belongs to the guanylate kinase family.</text>
</comment>
<dbReference type="EC" id="2.7.4.8" evidence="4 13"/>
<keyword evidence="16" id="KW-1185">Reference proteome</keyword>
<dbReference type="Gene3D" id="3.30.63.10">
    <property type="entry name" value="Guanylate Kinase phosphate binding domain"/>
    <property type="match status" value="1"/>
</dbReference>
<evidence type="ECO:0000256" key="5">
    <source>
        <dbReference type="ARBA" id="ARBA00016296"/>
    </source>
</evidence>
<dbReference type="Gene3D" id="3.40.50.300">
    <property type="entry name" value="P-loop containing nucleotide triphosphate hydrolases"/>
    <property type="match status" value="1"/>
</dbReference>
<evidence type="ECO:0000256" key="10">
    <source>
        <dbReference type="ARBA" id="ARBA00022840"/>
    </source>
</evidence>
<evidence type="ECO:0000259" key="14">
    <source>
        <dbReference type="PROSITE" id="PS50052"/>
    </source>
</evidence>
<dbReference type="Proteomes" id="UP000199758">
    <property type="component" value="Unassembled WGS sequence"/>
</dbReference>